<sequence>MSSGPLITLARFTFPHEAHVFMGLLESRGLAAFIADEHLITMQWMWETALGGVKVQVAPHDLEAAKEVLADHQAHRLAMSSSASEASTPPGAMRFYGWRALVMACWAVTGVVFPLPRHQRRC</sequence>
<feature type="domain" description="DUF2007" evidence="2">
    <location>
        <begin position="7"/>
        <end position="71"/>
    </location>
</feature>
<reference evidence="4" key="1">
    <citation type="submission" date="2016-10" db="EMBL/GenBank/DDBJ databases">
        <authorList>
            <person name="Varghese N."/>
            <person name="Submissions S."/>
        </authorList>
    </citation>
    <scope>NUCLEOTIDE SEQUENCE [LARGE SCALE GENOMIC DNA]</scope>
    <source>
        <strain evidence="4">DSM 23439</strain>
    </source>
</reference>
<name>A0A1I1MST5_9GAMM</name>
<keyword evidence="1" id="KW-1133">Transmembrane helix</keyword>
<protein>
    <recommendedName>
        <fullName evidence="2">DUF2007 domain-containing protein</fullName>
    </recommendedName>
</protein>
<dbReference type="Pfam" id="PF09413">
    <property type="entry name" value="DUF2007"/>
    <property type="match status" value="1"/>
</dbReference>
<evidence type="ECO:0000313" key="3">
    <source>
        <dbReference type="EMBL" id="SFC88487.1"/>
    </source>
</evidence>
<keyword evidence="1" id="KW-0472">Membrane</keyword>
<organism evidence="3 4">
    <name type="scientific">Kushneria avicenniae</name>
    <dbReference type="NCBI Taxonomy" id="402385"/>
    <lineage>
        <taxon>Bacteria</taxon>
        <taxon>Pseudomonadati</taxon>
        <taxon>Pseudomonadota</taxon>
        <taxon>Gammaproteobacteria</taxon>
        <taxon>Oceanospirillales</taxon>
        <taxon>Halomonadaceae</taxon>
        <taxon>Kushneria</taxon>
    </lineage>
</organism>
<dbReference type="SUPFAM" id="SSF54913">
    <property type="entry name" value="GlnB-like"/>
    <property type="match status" value="1"/>
</dbReference>
<dbReference type="InterPro" id="IPR011322">
    <property type="entry name" value="N-reg_PII-like_a/b"/>
</dbReference>
<dbReference type="AlphaFoldDB" id="A0A1I1MST5"/>
<feature type="transmembrane region" description="Helical" evidence="1">
    <location>
        <begin position="96"/>
        <end position="115"/>
    </location>
</feature>
<dbReference type="OrthoDB" id="8480302at2"/>
<keyword evidence="4" id="KW-1185">Reference proteome</keyword>
<dbReference type="RefSeq" id="WP_090135954.1">
    <property type="nucleotide sequence ID" value="NZ_FOLY01000008.1"/>
</dbReference>
<accession>A0A1I1MST5</accession>
<dbReference type="EMBL" id="FOLY01000008">
    <property type="protein sequence ID" value="SFC88487.1"/>
    <property type="molecule type" value="Genomic_DNA"/>
</dbReference>
<gene>
    <name evidence="3" type="ORF">SAMN05421848_3139</name>
</gene>
<proteinExistence type="predicted"/>
<evidence type="ECO:0000259" key="2">
    <source>
        <dbReference type="Pfam" id="PF09413"/>
    </source>
</evidence>
<keyword evidence="1" id="KW-0812">Transmembrane</keyword>
<dbReference type="Proteomes" id="UP000199046">
    <property type="component" value="Unassembled WGS sequence"/>
</dbReference>
<dbReference type="STRING" id="402385.SAMN05421848_3139"/>
<evidence type="ECO:0000256" key="1">
    <source>
        <dbReference type="SAM" id="Phobius"/>
    </source>
</evidence>
<dbReference type="Gene3D" id="3.30.70.790">
    <property type="entry name" value="UreE, C-terminal domain"/>
    <property type="match status" value="1"/>
</dbReference>
<evidence type="ECO:0000313" key="4">
    <source>
        <dbReference type="Proteomes" id="UP000199046"/>
    </source>
</evidence>
<dbReference type="InterPro" id="IPR018551">
    <property type="entry name" value="DUF2007"/>
</dbReference>